<evidence type="ECO:0000313" key="3">
    <source>
        <dbReference type="EMBL" id="GGP87887.1"/>
    </source>
</evidence>
<feature type="region of interest" description="Disordered" evidence="1">
    <location>
        <begin position="150"/>
        <end position="174"/>
    </location>
</feature>
<dbReference type="PANTHER" id="PTHR35585:SF1">
    <property type="entry name" value="HHE DOMAIN PROTEIN (AFU_ORTHOLOGUE AFUA_4G00730)"/>
    <property type="match status" value="1"/>
</dbReference>
<organism evidence="3 4">
    <name type="scientific">Saccharothrix coeruleofusca</name>
    <dbReference type="NCBI Taxonomy" id="33919"/>
    <lineage>
        <taxon>Bacteria</taxon>
        <taxon>Bacillati</taxon>
        <taxon>Actinomycetota</taxon>
        <taxon>Actinomycetes</taxon>
        <taxon>Pseudonocardiales</taxon>
        <taxon>Pseudonocardiaceae</taxon>
        <taxon>Saccharothrix</taxon>
    </lineage>
</organism>
<comment type="caution">
    <text evidence="3">The sequence shown here is derived from an EMBL/GenBank/DDBJ whole genome shotgun (WGS) entry which is preliminary data.</text>
</comment>
<feature type="domain" description="Hemerythrin-like" evidence="2">
    <location>
        <begin position="11"/>
        <end position="129"/>
    </location>
</feature>
<dbReference type="EMBL" id="BMRG01000038">
    <property type="protein sequence ID" value="GGP87887.1"/>
    <property type="molecule type" value="Genomic_DNA"/>
</dbReference>
<dbReference type="CDD" id="cd12108">
    <property type="entry name" value="Hr-like"/>
    <property type="match status" value="1"/>
</dbReference>
<name>A0A918AUZ4_9PSEU</name>
<dbReference type="InterPro" id="IPR012312">
    <property type="entry name" value="Hemerythrin-like"/>
</dbReference>
<dbReference type="Gene3D" id="1.20.120.520">
    <property type="entry name" value="nmb1532 protein domain like"/>
    <property type="match status" value="1"/>
</dbReference>
<proteinExistence type="predicted"/>
<protein>
    <submittedName>
        <fullName evidence="3">Hemerythrin</fullName>
    </submittedName>
</protein>
<gene>
    <name evidence="3" type="ORF">GCM10010185_71830</name>
</gene>
<sequence length="189" mass="21192">MTAAREHDTDLIRVITADHREVERVFDELESGQGTPEHRRALADHVITQLVRHAVAEEQFMYPAARKVLPNGDEVADHELREHAEAELVMKELEGLEPTDPRFDQLLGELMREIRHHIQDEESDLLPQLAARCSAEDLQELGRKVIAAKKVAPTRPHPAAPDKPPANLLLNPGTGLIDRLRDALSGRNS</sequence>
<dbReference type="Pfam" id="PF01814">
    <property type="entry name" value="Hemerythrin"/>
    <property type="match status" value="1"/>
</dbReference>
<dbReference type="RefSeq" id="WP_189227787.1">
    <property type="nucleotide sequence ID" value="NZ_BMRG01000038.1"/>
</dbReference>
<keyword evidence="4" id="KW-1185">Reference proteome</keyword>
<evidence type="ECO:0000259" key="2">
    <source>
        <dbReference type="Pfam" id="PF01814"/>
    </source>
</evidence>
<reference evidence="3" key="1">
    <citation type="journal article" date="2014" name="Int. J. Syst. Evol. Microbiol.">
        <title>Complete genome sequence of Corynebacterium casei LMG S-19264T (=DSM 44701T), isolated from a smear-ripened cheese.</title>
        <authorList>
            <consortium name="US DOE Joint Genome Institute (JGI-PGF)"/>
            <person name="Walter F."/>
            <person name="Albersmeier A."/>
            <person name="Kalinowski J."/>
            <person name="Ruckert C."/>
        </authorList>
    </citation>
    <scope>NUCLEOTIDE SEQUENCE</scope>
    <source>
        <strain evidence="3">JCM 3313</strain>
    </source>
</reference>
<dbReference type="PANTHER" id="PTHR35585">
    <property type="entry name" value="HHE DOMAIN PROTEIN (AFU_ORTHOLOGUE AFUA_4G00730)"/>
    <property type="match status" value="1"/>
</dbReference>
<evidence type="ECO:0000256" key="1">
    <source>
        <dbReference type="SAM" id="MobiDB-lite"/>
    </source>
</evidence>
<accession>A0A918AUZ4</accession>
<evidence type="ECO:0000313" key="4">
    <source>
        <dbReference type="Proteomes" id="UP000639606"/>
    </source>
</evidence>
<feature type="compositionally biased region" description="Pro residues" evidence="1">
    <location>
        <begin position="155"/>
        <end position="164"/>
    </location>
</feature>
<reference evidence="3" key="2">
    <citation type="submission" date="2020-09" db="EMBL/GenBank/DDBJ databases">
        <authorList>
            <person name="Sun Q."/>
            <person name="Ohkuma M."/>
        </authorList>
    </citation>
    <scope>NUCLEOTIDE SEQUENCE</scope>
    <source>
        <strain evidence="3">JCM 3313</strain>
    </source>
</reference>
<dbReference type="Proteomes" id="UP000639606">
    <property type="component" value="Unassembled WGS sequence"/>
</dbReference>
<dbReference type="AlphaFoldDB" id="A0A918AUZ4"/>